<evidence type="ECO:0000313" key="1">
    <source>
        <dbReference type="EMBL" id="KFH44092.1"/>
    </source>
</evidence>
<dbReference type="OrthoDB" id="3468019at2759"/>
<organism evidence="1 2">
    <name type="scientific">Hapsidospora chrysogenum (strain ATCC 11550 / CBS 779.69 / DSM 880 / IAM 14645 / JCM 23072 / IMI 49137)</name>
    <name type="common">Acremonium chrysogenum</name>
    <dbReference type="NCBI Taxonomy" id="857340"/>
    <lineage>
        <taxon>Eukaryota</taxon>
        <taxon>Fungi</taxon>
        <taxon>Dikarya</taxon>
        <taxon>Ascomycota</taxon>
        <taxon>Pezizomycotina</taxon>
        <taxon>Sordariomycetes</taxon>
        <taxon>Hypocreomycetidae</taxon>
        <taxon>Hypocreales</taxon>
        <taxon>Bionectriaceae</taxon>
        <taxon>Hapsidospora</taxon>
    </lineage>
</organism>
<dbReference type="SUPFAM" id="SSF54427">
    <property type="entry name" value="NTF2-like"/>
    <property type="match status" value="1"/>
</dbReference>
<reference evidence="2" key="1">
    <citation type="journal article" date="2014" name="Genome Announc.">
        <title>Genome sequence and annotation of Acremonium chrysogenum, producer of the beta-lactam antibiotic cephalosporin C.</title>
        <authorList>
            <person name="Terfehr D."/>
            <person name="Dahlmann T.A."/>
            <person name="Specht T."/>
            <person name="Zadra I."/>
            <person name="Kuernsteiner H."/>
            <person name="Kueck U."/>
        </authorList>
    </citation>
    <scope>NUCLEOTIDE SEQUENCE [LARGE SCALE GENOMIC DNA]</scope>
    <source>
        <strain evidence="2">ATCC 11550 / CBS 779.69 / DSM 880 / IAM 14645 / JCM 23072 / IMI 49137</strain>
    </source>
</reference>
<keyword evidence="2" id="KW-1185">Reference proteome</keyword>
<evidence type="ECO:0008006" key="3">
    <source>
        <dbReference type="Google" id="ProtNLM"/>
    </source>
</evidence>
<name>A0A086T410_HAPC1</name>
<dbReference type="InterPro" id="IPR032710">
    <property type="entry name" value="NTF2-like_dom_sf"/>
</dbReference>
<protein>
    <recommendedName>
        <fullName evidence="3">SnoaL-like domain-containing protein</fullName>
    </recommendedName>
</protein>
<proteinExistence type="predicted"/>
<dbReference type="STRING" id="857340.A0A086T410"/>
<gene>
    <name evidence="1" type="ORF">ACRE_051360</name>
</gene>
<sequence length="68" mass="7611">MSYKSDYPAGVSVDPEIVAFFEEFYRISDTPGAHDEYVDLFTQDATFKLASKQATGHEGVFGLPKEFI</sequence>
<dbReference type="HOGENOM" id="CLU_191653_0_0_1"/>
<accession>A0A086T410</accession>
<evidence type="ECO:0000313" key="2">
    <source>
        <dbReference type="Proteomes" id="UP000029964"/>
    </source>
</evidence>
<dbReference type="AlphaFoldDB" id="A0A086T410"/>
<comment type="caution">
    <text evidence="1">The sequence shown here is derived from an EMBL/GenBank/DDBJ whole genome shotgun (WGS) entry which is preliminary data.</text>
</comment>
<dbReference type="Proteomes" id="UP000029964">
    <property type="component" value="Unassembled WGS sequence"/>
</dbReference>
<dbReference type="EMBL" id="JPKY01000055">
    <property type="protein sequence ID" value="KFH44092.1"/>
    <property type="molecule type" value="Genomic_DNA"/>
</dbReference>